<dbReference type="PANTHER" id="PTHR31944">
    <property type="entry name" value="HEME-RESPONSIVE ZINC FINGER TRANSCRIPTION FACTOR HAP1"/>
    <property type="match status" value="1"/>
</dbReference>
<evidence type="ECO:0000313" key="10">
    <source>
        <dbReference type="Proteomes" id="UP000799536"/>
    </source>
</evidence>
<dbReference type="InterPro" id="IPR007219">
    <property type="entry name" value="XnlR_reg_dom"/>
</dbReference>
<dbReference type="GO" id="GO:0000978">
    <property type="term" value="F:RNA polymerase II cis-regulatory region sequence-specific DNA binding"/>
    <property type="evidence" value="ECO:0007669"/>
    <property type="project" value="TreeGrafter"/>
</dbReference>
<dbReference type="InterPro" id="IPR051430">
    <property type="entry name" value="Fungal_TF_Env_Response"/>
</dbReference>
<evidence type="ECO:0000256" key="5">
    <source>
        <dbReference type="ARBA" id="ARBA00023163"/>
    </source>
</evidence>
<dbReference type="InterPro" id="IPR036864">
    <property type="entry name" value="Zn2-C6_fun-type_DNA-bd_sf"/>
</dbReference>
<name>A0A9P4JGB2_9PLEO</name>
<dbReference type="Pfam" id="PF00172">
    <property type="entry name" value="Zn_clus"/>
    <property type="match status" value="1"/>
</dbReference>
<keyword evidence="4" id="KW-0238">DNA-binding</keyword>
<dbReference type="GO" id="GO:0005634">
    <property type="term" value="C:nucleus"/>
    <property type="evidence" value="ECO:0007669"/>
    <property type="project" value="TreeGrafter"/>
</dbReference>
<dbReference type="SUPFAM" id="SSF57701">
    <property type="entry name" value="Zn2/Cys6 DNA-binding domain"/>
    <property type="match status" value="1"/>
</dbReference>
<dbReference type="PROSITE" id="PS00463">
    <property type="entry name" value="ZN2_CY6_FUNGAL_1"/>
    <property type="match status" value="1"/>
</dbReference>
<reference evidence="9" key="1">
    <citation type="journal article" date="2020" name="Stud. Mycol.">
        <title>101 Dothideomycetes genomes: a test case for predicting lifestyles and emergence of pathogens.</title>
        <authorList>
            <person name="Haridas S."/>
            <person name="Albert R."/>
            <person name="Binder M."/>
            <person name="Bloem J."/>
            <person name="Labutti K."/>
            <person name="Salamov A."/>
            <person name="Andreopoulos B."/>
            <person name="Baker S."/>
            <person name="Barry K."/>
            <person name="Bills G."/>
            <person name="Bluhm B."/>
            <person name="Cannon C."/>
            <person name="Castanera R."/>
            <person name="Culley D."/>
            <person name="Daum C."/>
            <person name="Ezra D."/>
            <person name="Gonzalez J."/>
            <person name="Henrissat B."/>
            <person name="Kuo A."/>
            <person name="Liang C."/>
            <person name="Lipzen A."/>
            <person name="Lutzoni F."/>
            <person name="Magnuson J."/>
            <person name="Mondo S."/>
            <person name="Nolan M."/>
            <person name="Ohm R."/>
            <person name="Pangilinan J."/>
            <person name="Park H.-J."/>
            <person name="Ramirez L."/>
            <person name="Alfaro M."/>
            <person name="Sun H."/>
            <person name="Tritt A."/>
            <person name="Yoshinaga Y."/>
            <person name="Zwiers L.-H."/>
            <person name="Turgeon B."/>
            <person name="Goodwin S."/>
            <person name="Spatafora J."/>
            <person name="Crous P."/>
            <person name="Grigoriev I."/>
        </authorList>
    </citation>
    <scope>NUCLEOTIDE SEQUENCE</scope>
    <source>
        <strain evidence="9">ATCC 74209</strain>
    </source>
</reference>
<evidence type="ECO:0000256" key="3">
    <source>
        <dbReference type="ARBA" id="ARBA00023015"/>
    </source>
</evidence>
<dbReference type="CDD" id="cd12148">
    <property type="entry name" value="fungal_TF_MHR"/>
    <property type="match status" value="1"/>
</dbReference>
<feature type="region of interest" description="Disordered" evidence="7">
    <location>
        <begin position="52"/>
        <end position="80"/>
    </location>
</feature>
<dbReference type="SMART" id="SM00906">
    <property type="entry name" value="Fungal_trans"/>
    <property type="match status" value="1"/>
</dbReference>
<feature type="region of interest" description="Disordered" evidence="7">
    <location>
        <begin position="677"/>
        <end position="728"/>
    </location>
</feature>
<dbReference type="OrthoDB" id="5414787at2759"/>
<evidence type="ECO:0000256" key="7">
    <source>
        <dbReference type="SAM" id="MobiDB-lite"/>
    </source>
</evidence>
<keyword evidence="6" id="KW-0539">Nucleus</keyword>
<keyword evidence="1" id="KW-0479">Metal-binding</keyword>
<dbReference type="Gene3D" id="4.10.240.10">
    <property type="entry name" value="Zn(2)-C6 fungal-type DNA-binding domain"/>
    <property type="match status" value="1"/>
</dbReference>
<dbReference type="GO" id="GO:0008270">
    <property type="term" value="F:zinc ion binding"/>
    <property type="evidence" value="ECO:0007669"/>
    <property type="project" value="InterPro"/>
</dbReference>
<dbReference type="PROSITE" id="PS50048">
    <property type="entry name" value="ZN2_CY6_FUNGAL_2"/>
    <property type="match status" value="1"/>
</dbReference>
<dbReference type="Proteomes" id="UP000799536">
    <property type="component" value="Unassembled WGS sequence"/>
</dbReference>
<dbReference type="GO" id="GO:0006351">
    <property type="term" value="P:DNA-templated transcription"/>
    <property type="evidence" value="ECO:0007669"/>
    <property type="project" value="InterPro"/>
</dbReference>
<dbReference type="InterPro" id="IPR001138">
    <property type="entry name" value="Zn2Cys6_DnaBD"/>
</dbReference>
<keyword evidence="2" id="KW-0862">Zinc</keyword>
<protein>
    <recommendedName>
        <fullName evidence="8">Zn(2)-C6 fungal-type domain-containing protein</fullName>
    </recommendedName>
</protein>
<gene>
    <name evidence="9" type="ORF">GQ43DRAFT_378261</name>
</gene>
<dbReference type="AlphaFoldDB" id="A0A9P4JGB2"/>
<accession>A0A9P4JGB2</accession>
<dbReference type="EMBL" id="ML994132">
    <property type="protein sequence ID" value="KAF2198585.1"/>
    <property type="molecule type" value="Genomic_DNA"/>
</dbReference>
<evidence type="ECO:0000256" key="6">
    <source>
        <dbReference type="ARBA" id="ARBA00023242"/>
    </source>
</evidence>
<feature type="compositionally biased region" description="Polar residues" evidence="7">
    <location>
        <begin position="706"/>
        <end position="725"/>
    </location>
</feature>
<evidence type="ECO:0000313" key="9">
    <source>
        <dbReference type="EMBL" id="KAF2198585.1"/>
    </source>
</evidence>
<keyword evidence="5" id="KW-0804">Transcription</keyword>
<dbReference type="CDD" id="cd00067">
    <property type="entry name" value="GAL4"/>
    <property type="match status" value="1"/>
</dbReference>
<dbReference type="SMART" id="SM00066">
    <property type="entry name" value="GAL4"/>
    <property type="match status" value="1"/>
</dbReference>
<feature type="domain" description="Zn(2)-C6 fungal-type" evidence="8">
    <location>
        <begin position="15"/>
        <end position="46"/>
    </location>
</feature>
<organism evidence="9 10">
    <name type="scientific">Delitschia confertaspora ATCC 74209</name>
    <dbReference type="NCBI Taxonomy" id="1513339"/>
    <lineage>
        <taxon>Eukaryota</taxon>
        <taxon>Fungi</taxon>
        <taxon>Dikarya</taxon>
        <taxon>Ascomycota</taxon>
        <taxon>Pezizomycotina</taxon>
        <taxon>Dothideomycetes</taxon>
        <taxon>Pleosporomycetidae</taxon>
        <taxon>Pleosporales</taxon>
        <taxon>Delitschiaceae</taxon>
        <taxon>Delitschia</taxon>
    </lineage>
</organism>
<dbReference type="Pfam" id="PF04082">
    <property type="entry name" value="Fungal_trans"/>
    <property type="match status" value="1"/>
</dbReference>
<evidence type="ECO:0000256" key="4">
    <source>
        <dbReference type="ARBA" id="ARBA00023125"/>
    </source>
</evidence>
<comment type="caution">
    <text evidence="9">The sequence shown here is derived from an EMBL/GenBank/DDBJ whole genome shotgun (WGS) entry which is preliminary data.</text>
</comment>
<evidence type="ECO:0000256" key="1">
    <source>
        <dbReference type="ARBA" id="ARBA00022723"/>
    </source>
</evidence>
<keyword evidence="3" id="KW-0805">Transcription regulation</keyword>
<proteinExistence type="predicted"/>
<evidence type="ECO:0000259" key="8">
    <source>
        <dbReference type="PROSITE" id="PS50048"/>
    </source>
</evidence>
<dbReference type="PANTHER" id="PTHR31944:SF131">
    <property type="entry name" value="HEME-RESPONSIVE ZINC FINGER TRANSCRIPTION FACTOR HAP1"/>
    <property type="match status" value="1"/>
</dbReference>
<sequence length="784" mass="87313">MEDTSSRKRPRPVVSCLRCREKKLKCDRASPCQNCVKGHCPNDCAYAQFPPPGSSTTAGSKPKRDGVSQASITPPEPGPIEDLQQRVAKLEEILIFRPASSYEAMQSPAPSNGTNQSTASAPSHQFLGTLVVKGSRSRYHGQNDRETLLNQFVEAKSFIGNMSKNSQLMALARQVQFLQGKSQSKIASPAAGSDSDFSLALLKLREFLPPKSTCDRLVQIYCRYFERSERVLHIPTFLQQYKSIWANSDPELCKSSCTIPLVTGALAMAYSMDDSTPPDEDTSHRSYLKSAAIDFTQAWLDELGRKQRGELSTLQVEILLLLARTLRQELPERLWSATGSLVRSAMVMGLHMDPASVPKISPFQAEMRRRLWTTIMEMDLQASMGVGQPVSAPDIDFAPLLPTNIDDSEFDEHSTALPEPKPLSVMTDTLFQVYLASCLPQRVKAVSLLQGAPIKIDLAKAVKHGRRVEEFLWRKPPVLALGSAIPSSNDPGGLLHKILVDLFLRRPLLSLYRPLLLADHQDHPLFPEIHKSCLESSLAILSYQSHYDSGLMDDLDSGRSHQNFFYMCCKNDVLWAALSICQHVKMLRSVATVRQPGENNLDETTLFDTVDRTVERLVDRIGQRGSDVKDIILLTVALRSAQIGAAQNRESYIRQETEKTLATCRERLMQTVVLGEQKHPGSSVKRAKTMSQGGLHEPSTIPLRTPSPSQQPVNTSMPPNASSIPLQDGFQYGSHLQQDQGKLFADLPDLAAEFDNYQGDMFGFGDDFNFDLDHSNWNWNSTWQ</sequence>
<evidence type="ECO:0000256" key="2">
    <source>
        <dbReference type="ARBA" id="ARBA00022833"/>
    </source>
</evidence>
<dbReference type="GO" id="GO:0001228">
    <property type="term" value="F:DNA-binding transcription activator activity, RNA polymerase II-specific"/>
    <property type="evidence" value="ECO:0007669"/>
    <property type="project" value="TreeGrafter"/>
</dbReference>
<keyword evidence="10" id="KW-1185">Reference proteome</keyword>